<protein>
    <recommendedName>
        <fullName evidence="4">Large ribosomal subunit protein bL9m</fullName>
    </recommendedName>
    <alternativeName>
        <fullName evidence="5">39S ribosomal protein L9, mitochondrial</fullName>
    </alternativeName>
</protein>
<dbReference type="GO" id="GO:0006412">
    <property type="term" value="P:translation"/>
    <property type="evidence" value="ECO:0007669"/>
    <property type="project" value="InterPro"/>
</dbReference>
<evidence type="ECO:0000256" key="5">
    <source>
        <dbReference type="ARBA" id="ARBA00035381"/>
    </source>
</evidence>
<evidence type="ECO:0000256" key="2">
    <source>
        <dbReference type="ARBA" id="ARBA00022980"/>
    </source>
</evidence>
<evidence type="ECO:0000313" key="8">
    <source>
        <dbReference type="WBParaSite" id="MBELARI_LOCUS21508"/>
    </source>
</evidence>
<name>A0AAF3J7S8_9BILA</name>
<evidence type="ECO:0000313" key="7">
    <source>
        <dbReference type="Proteomes" id="UP000887575"/>
    </source>
</evidence>
<dbReference type="PANTHER" id="PTHR21368">
    <property type="entry name" value="50S RIBOSOMAL PROTEIN L9"/>
    <property type="match status" value="1"/>
</dbReference>
<organism evidence="7 8">
    <name type="scientific">Mesorhabditis belari</name>
    <dbReference type="NCBI Taxonomy" id="2138241"/>
    <lineage>
        <taxon>Eukaryota</taxon>
        <taxon>Metazoa</taxon>
        <taxon>Ecdysozoa</taxon>
        <taxon>Nematoda</taxon>
        <taxon>Chromadorea</taxon>
        <taxon>Rhabditida</taxon>
        <taxon>Rhabditina</taxon>
        <taxon>Rhabditomorpha</taxon>
        <taxon>Rhabditoidea</taxon>
        <taxon>Rhabditidae</taxon>
        <taxon>Mesorhabditinae</taxon>
        <taxon>Mesorhabditis</taxon>
    </lineage>
</organism>
<evidence type="ECO:0000256" key="4">
    <source>
        <dbReference type="ARBA" id="ARBA00035194"/>
    </source>
</evidence>
<keyword evidence="2" id="KW-0689">Ribosomal protein</keyword>
<accession>A0AAF3J7S8</accession>
<dbReference type="Proteomes" id="UP000887575">
    <property type="component" value="Unassembled WGS sequence"/>
</dbReference>
<evidence type="ECO:0000259" key="6">
    <source>
        <dbReference type="Pfam" id="PF01281"/>
    </source>
</evidence>
<dbReference type="GO" id="GO:1990904">
    <property type="term" value="C:ribonucleoprotein complex"/>
    <property type="evidence" value="ECO:0007669"/>
    <property type="project" value="UniProtKB-KW"/>
</dbReference>
<sequence>MLARQALQRVRGLHRTARQATWILQRVWVPDPTPEGAVQRDPRELPNTQRLEVVEQEPTTPTGNIELILMEDVEGVGHQFDVVMVETDYARTELLPTRKAVYASPFDLKYYGDMKEKMKDELASRVRIPYEYLVVGRQLQKMVVPIKISMDNKWELNSTVIKASLRQIGVDILDDAIYVPSDPPITGPNFELEAHLIRFYIVVCKQFVVPMIGIIEHVSSDASKKIITLETSKFPSTSELEKYGLRPEECYYHKKAEIEKDFDVFGLMKLRK</sequence>
<comment type="similarity">
    <text evidence="1">Belongs to the bacterial ribosomal protein bL9 family.</text>
</comment>
<dbReference type="Gene3D" id="3.40.5.10">
    <property type="entry name" value="Ribosomal protein L9, N-terminal domain"/>
    <property type="match status" value="1"/>
</dbReference>
<feature type="domain" description="Ribosomal protein L9" evidence="6">
    <location>
        <begin position="66"/>
        <end position="110"/>
    </location>
</feature>
<dbReference type="WBParaSite" id="MBELARI_LOCUS21508">
    <property type="protein sequence ID" value="MBELARI_LOCUS21508"/>
    <property type="gene ID" value="MBELARI_LOCUS21508"/>
</dbReference>
<dbReference type="Pfam" id="PF01281">
    <property type="entry name" value="Ribosomal_L9_N"/>
    <property type="match status" value="1"/>
</dbReference>
<dbReference type="InterPro" id="IPR009027">
    <property type="entry name" value="Ribosomal_bL9/RNase_H1_N"/>
</dbReference>
<proteinExistence type="inferred from homology"/>
<keyword evidence="3" id="KW-0687">Ribonucleoprotein</keyword>
<dbReference type="AlphaFoldDB" id="A0AAF3J7S8"/>
<keyword evidence="7" id="KW-1185">Reference proteome</keyword>
<dbReference type="GO" id="GO:0005840">
    <property type="term" value="C:ribosome"/>
    <property type="evidence" value="ECO:0007669"/>
    <property type="project" value="UniProtKB-KW"/>
</dbReference>
<dbReference type="InterPro" id="IPR020070">
    <property type="entry name" value="Ribosomal_bL9_N"/>
</dbReference>
<evidence type="ECO:0000256" key="3">
    <source>
        <dbReference type="ARBA" id="ARBA00023274"/>
    </source>
</evidence>
<dbReference type="InterPro" id="IPR036935">
    <property type="entry name" value="Ribosomal_bL9_N_sf"/>
</dbReference>
<dbReference type="SUPFAM" id="SSF55658">
    <property type="entry name" value="L9 N-domain-like"/>
    <property type="match status" value="1"/>
</dbReference>
<dbReference type="GO" id="GO:0003735">
    <property type="term" value="F:structural constituent of ribosome"/>
    <property type="evidence" value="ECO:0007669"/>
    <property type="project" value="InterPro"/>
</dbReference>
<dbReference type="InterPro" id="IPR000244">
    <property type="entry name" value="Ribosomal_bL9"/>
</dbReference>
<reference evidence="8" key="1">
    <citation type="submission" date="2024-02" db="UniProtKB">
        <authorList>
            <consortium name="WormBaseParasite"/>
        </authorList>
    </citation>
    <scope>IDENTIFICATION</scope>
</reference>
<evidence type="ECO:0000256" key="1">
    <source>
        <dbReference type="ARBA" id="ARBA00010605"/>
    </source>
</evidence>